<dbReference type="EMBL" id="GGFL01010815">
    <property type="protein sequence ID" value="MBW74993.1"/>
    <property type="molecule type" value="Transcribed_RNA"/>
</dbReference>
<evidence type="ECO:0000256" key="1">
    <source>
        <dbReference type="SAM" id="Phobius"/>
    </source>
</evidence>
<keyword evidence="1" id="KW-0812">Transmembrane</keyword>
<keyword evidence="1" id="KW-0472">Membrane</keyword>
<sequence>MDPFPVPISQKRSARSRFFLLLLLVALELFNQISITWVTVGRLRHFFLFGLVSDRLANFCSIFNVAKFDFV</sequence>
<organism evidence="2">
    <name type="scientific">Anopheles darlingi</name>
    <name type="common">Mosquito</name>
    <dbReference type="NCBI Taxonomy" id="43151"/>
    <lineage>
        <taxon>Eukaryota</taxon>
        <taxon>Metazoa</taxon>
        <taxon>Ecdysozoa</taxon>
        <taxon>Arthropoda</taxon>
        <taxon>Hexapoda</taxon>
        <taxon>Insecta</taxon>
        <taxon>Pterygota</taxon>
        <taxon>Neoptera</taxon>
        <taxon>Endopterygota</taxon>
        <taxon>Diptera</taxon>
        <taxon>Nematocera</taxon>
        <taxon>Culicoidea</taxon>
        <taxon>Culicidae</taxon>
        <taxon>Anophelinae</taxon>
        <taxon>Anopheles</taxon>
    </lineage>
</organism>
<proteinExistence type="predicted"/>
<protein>
    <submittedName>
        <fullName evidence="2">Putative secreted protein</fullName>
    </submittedName>
</protein>
<reference evidence="2" key="1">
    <citation type="submission" date="2018-01" db="EMBL/GenBank/DDBJ databases">
        <title>An insight into the sialome of Amazonian anophelines.</title>
        <authorList>
            <person name="Ribeiro J.M."/>
            <person name="Scarpassa V."/>
            <person name="Calvo E."/>
        </authorList>
    </citation>
    <scope>NUCLEOTIDE SEQUENCE</scope>
</reference>
<dbReference type="AlphaFoldDB" id="A0A2M4DBM9"/>
<evidence type="ECO:0000313" key="2">
    <source>
        <dbReference type="EMBL" id="MBW74993.1"/>
    </source>
</evidence>
<keyword evidence="1" id="KW-1133">Transmembrane helix</keyword>
<name>A0A2M4DBM9_ANODA</name>
<accession>A0A2M4DBM9</accession>
<feature type="transmembrane region" description="Helical" evidence="1">
    <location>
        <begin position="18"/>
        <end position="40"/>
    </location>
</feature>